<evidence type="ECO:0000313" key="3">
    <source>
        <dbReference type="Proteomes" id="UP000030762"/>
    </source>
</evidence>
<dbReference type="Proteomes" id="UP000030762">
    <property type="component" value="Unassembled WGS sequence"/>
</dbReference>
<keyword evidence="3" id="KW-1185">Reference proteome</keyword>
<dbReference type="VEuPathDB" id="FungiDB:SDRG_04655"/>
<dbReference type="OrthoDB" id="150644at2759"/>
<protein>
    <submittedName>
        <fullName evidence="2">Uncharacterized protein</fullName>
    </submittedName>
</protein>
<dbReference type="RefSeq" id="XP_008608555.1">
    <property type="nucleotide sequence ID" value="XM_008610333.1"/>
</dbReference>
<organism evidence="2 3">
    <name type="scientific">Saprolegnia diclina (strain VS20)</name>
    <dbReference type="NCBI Taxonomy" id="1156394"/>
    <lineage>
        <taxon>Eukaryota</taxon>
        <taxon>Sar</taxon>
        <taxon>Stramenopiles</taxon>
        <taxon>Oomycota</taxon>
        <taxon>Saprolegniomycetes</taxon>
        <taxon>Saprolegniales</taxon>
        <taxon>Saprolegniaceae</taxon>
        <taxon>Saprolegnia</taxon>
    </lineage>
</organism>
<dbReference type="AlphaFoldDB" id="T0S028"/>
<dbReference type="GeneID" id="19945382"/>
<dbReference type="eggNOG" id="ENOG502S0DJ">
    <property type="taxonomic scope" value="Eukaryota"/>
</dbReference>
<accession>T0S028</accession>
<dbReference type="InParanoid" id="T0S028"/>
<name>T0S028_SAPDV</name>
<dbReference type="EMBL" id="JH767142">
    <property type="protein sequence ID" value="EQC38228.1"/>
    <property type="molecule type" value="Genomic_DNA"/>
</dbReference>
<dbReference type="OMA" id="IMADKSW"/>
<evidence type="ECO:0000256" key="1">
    <source>
        <dbReference type="SAM" id="MobiDB-lite"/>
    </source>
</evidence>
<evidence type="ECO:0000313" key="2">
    <source>
        <dbReference type="EMBL" id="EQC38228.1"/>
    </source>
</evidence>
<feature type="region of interest" description="Disordered" evidence="1">
    <location>
        <begin position="1"/>
        <end position="37"/>
    </location>
</feature>
<reference evidence="2 3" key="1">
    <citation type="submission" date="2012-04" db="EMBL/GenBank/DDBJ databases">
        <title>The Genome Sequence of Saprolegnia declina VS20.</title>
        <authorList>
            <consortium name="The Broad Institute Genome Sequencing Platform"/>
            <person name="Russ C."/>
            <person name="Nusbaum C."/>
            <person name="Tyler B."/>
            <person name="van West P."/>
            <person name="Dieguez-Uribeondo J."/>
            <person name="de Bruijn I."/>
            <person name="Tripathy S."/>
            <person name="Jiang R."/>
            <person name="Young S.K."/>
            <person name="Zeng Q."/>
            <person name="Gargeya S."/>
            <person name="Fitzgerald M."/>
            <person name="Haas B."/>
            <person name="Abouelleil A."/>
            <person name="Alvarado L."/>
            <person name="Arachchi H.M."/>
            <person name="Berlin A."/>
            <person name="Chapman S.B."/>
            <person name="Goldberg J."/>
            <person name="Griggs A."/>
            <person name="Gujja S."/>
            <person name="Hansen M."/>
            <person name="Howarth C."/>
            <person name="Imamovic A."/>
            <person name="Larimer J."/>
            <person name="McCowen C."/>
            <person name="Montmayeur A."/>
            <person name="Murphy C."/>
            <person name="Neiman D."/>
            <person name="Pearson M."/>
            <person name="Priest M."/>
            <person name="Roberts A."/>
            <person name="Saif S."/>
            <person name="Shea T."/>
            <person name="Sisk P."/>
            <person name="Sykes S."/>
            <person name="Wortman J."/>
            <person name="Nusbaum C."/>
            <person name="Birren B."/>
        </authorList>
    </citation>
    <scope>NUCLEOTIDE SEQUENCE [LARGE SCALE GENOMIC DNA]</scope>
    <source>
        <strain evidence="2 3">VS20</strain>
    </source>
</reference>
<sequence>MMLRVLRQPRQARSVAKSAVASFSDDATSGKRGKAKQRLFQQAMEKAPLKPTVPTDAEESERLFFSDKELDAEYGKYESVMDNKNEPESDYTPLKGRVENELIMADKSWPLTSGTDLFMDLIQIPATPFDDEKRAIVNAEAFKRMGYTSIWDVKLPEIAVEIPADHPDYNALTIMKQSLMNNGRIKMEDKNEIMEMLLDEINRLSADTTELVPGIDLEDD</sequence>
<proteinExistence type="predicted"/>
<gene>
    <name evidence="2" type="ORF">SDRG_04655</name>
</gene>